<evidence type="ECO:0000313" key="2">
    <source>
        <dbReference type="EMBL" id="OPJ83334.1"/>
    </source>
</evidence>
<sequence length="140" mass="15744">MSHPLLRVNREKKREYARQKEPSKERSLPPGYRVARRGLFPLLPSLVPGGTKGATAGRSRCSYCSLSNFSTCAAPWTCLNKSVLCMENQESLLWVTPILHLFFSMALTSLRYIRGKGEATEGRCELRGIVRATHPNTSKY</sequence>
<name>A0A1V4KFX9_PATFA</name>
<evidence type="ECO:0000256" key="1">
    <source>
        <dbReference type="SAM" id="MobiDB-lite"/>
    </source>
</evidence>
<feature type="region of interest" description="Disordered" evidence="1">
    <location>
        <begin position="1"/>
        <end position="29"/>
    </location>
</feature>
<feature type="compositionally biased region" description="Basic and acidic residues" evidence="1">
    <location>
        <begin position="8"/>
        <end position="27"/>
    </location>
</feature>
<keyword evidence="3" id="KW-1185">Reference proteome</keyword>
<dbReference type="AlphaFoldDB" id="A0A1V4KFX9"/>
<comment type="caution">
    <text evidence="2">The sequence shown here is derived from an EMBL/GenBank/DDBJ whole genome shotgun (WGS) entry which is preliminary data.</text>
</comment>
<dbReference type="EMBL" id="LSYS01003169">
    <property type="protein sequence ID" value="OPJ83334.1"/>
    <property type="molecule type" value="Genomic_DNA"/>
</dbReference>
<protein>
    <submittedName>
        <fullName evidence="2">Uncharacterized protein</fullName>
    </submittedName>
</protein>
<proteinExistence type="predicted"/>
<evidence type="ECO:0000313" key="3">
    <source>
        <dbReference type="Proteomes" id="UP000190648"/>
    </source>
</evidence>
<gene>
    <name evidence="2" type="ORF">AV530_006248</name>
</gene>
<accession>A0A1V4KFX9</accession>
<reference evidence="2 3" key="1">
    <citation type="submission" date="2016-02" db="EMBL/GenBank/DDBJ databases">
        <title>Band-tailed pigeon sequencing and assembly.</title>
        <authorList>
            <person name="Soares A.E."/>
            <person name="Novak B.J."/>
            <person name="Rice E.S."/>
            <person name="O'Connell B."/>
            <person name="Chang D."/>
            <person name="Weber S."/>
            <person name="Shapiro B."/>
        </authorList>
    </citation>
    <scope>NUCLEOTIDE SEQUENCE [LARGE SCALE GENOMIC DNA]</scope>
    <source>
        <strain evidence="2">BTP2013</strain>
        <tissue evidence="2">Blood</tissue>
    </source>
</reference>
<dbReference type="Proteomes" id="UP000190648">
    <property type="component" value="Unassembled WGS sequence"/>
</dbReference>
<organism evidence="2 3">
    <name type="scientific">Patagioenas fasciata monilis</name>
    <dbReference type="NCBI Taxonomy" id="372326"/>
    <lineage>
        <taxon>Eukaryota</taxon>
        <taxon>Metazoa</taxon>
        <taxon>Chordata</taxon>
        <taxon>Craniata</taxon>
        <taxon>Vertebrata</taxon>
        <taxon>Euteleostomi</taxon>
        <taxon>Archelosauria</taxon>
        <taxon>Archosauria</taxon>
        <taxon>Dinosauria</taxon>
        <taxon>Saurischia</taxon>
        <taxon>Theropoda</taxon>
        <taxon>Coelurosauria</taxon>
        <taxon>Aves</taxon>
        <taxon>Neognathae</taxon>
        <taxon>Neoaves</taxon>
        <taxon>Columbimorphae</taxon>
        <taxon>Columbiformes</taxon>
        <taxon>Columbidae</taxon>
        <taxon>Patagioenas</taxon>
    </lineage>
</organism>